<dbReference type="InterPro" id="IPR036875">
    <property type="entry name" value="Znf_CCHC_sf"/>
</dbReference>
<feature type="chain" id="PRO_5026727797" evidence="3">
    <location>
        <begin position="29"/>
        <end position="852"/>
    </location>
</feature>
<protein>
    <submittedName>
        <fullName evidence="5">Ribonuclease H-like domain-containing protein</fullName>
    </submittedName>
</protein>
<dbReference type="Gene3D" id="4.10.60.10">
    <property type="entry name" value="Zinc finger, CCHC-type"/>
    <property type="match status" value="1"/>
</dbReference>
<dbReference type="InterPro" id="IPR025724">
    <property type="entry name" value="GAG-pre-integrase_dom"/>
</dbReference>
<comment type="caution">
    <text evidence="5">The sequence shown here is derived from an EMBL/GenBank/DDBJ whole genome shotgun (WGS) entry which is preliminary data.</text>
</comment>
<dbReference type="Pfam" id="PF25597">
    <property type="entry name" value="SH3_retrovirus"/>
    <property type="match status" value="1"/>
</dbReference>
<keyword evidence="2" id="KW-0863">Zinc-finger</keyword>
<dbReference type="SMART" id="SM00343">
    <property type="entry name" value="ZnF_C2HC"/>
    <property type="match status" value="2"/>
</dbReference>
<keyword evidence="1" id="KW-0378">Hydrolase</keyword>
<dbReference type="EMBL" id="BKCJ010005084">
    <property type="protein sequence ID" value="GEU64816.1"/>
    <property type="molecule type" value="Genomic_DNA"/>
</dbReference>
<dbReference type="GO" id="GO:0008270">
    <property type="term" value="F:zinc ion binding"/>
    <property type="evidence" value="ECO:0007669"/>
    <property type="project" value="UniProtKB-KW"/>
</dbReference>
<evidence type="ECO:0000256" key="1">
    <source>
        <dbReference type="ARBA" id="ARBA00022670"/>
    </source>
</evidence>
<name>A0A6L2LSN6_TANCI</name>
<dbReference type="Pfam" id="PF22936">
    <property type="entry name" value="Pol_BBD"/>
    <property type="match status" value="1"/>
</dbReference>
<dbReference type="Pfam" id="PF00098">
    <property type="entry name" value="zf-CCHC"/>
    <property type="match status" value="1"/>
</dbReference>
<evidence type="ECO:0000259" key="4">
    <source>
        <dbReference type="PROSITE" id="PS50158"/>
    </source>
</evidence>
<evidence type="ECO:0000256" key="3">
    <source>
        <dbReference type="SAM" id="SignalP"/>
    </source>
</evidence>
<dbReference type="PROSITE" id="PS50158">
    <property type="entry name" value="ZF_CCHC"/>
    <property type="match status" value="1"/>
</dbReference>
<keyword evidence="2" id="KW-0479">Metal-binding</keyword>
<dbReference type="InterPro" id="IPR054722">
    <property type="entry name" value="PolX-like_BBD"/>
</dbReference>
<gene>
    <name evidence="5" type="ORF">Tci_036794</name>
</gene>
<dbReference type="Pfam" id="PF13976">
    <property type="entry name" value="gag_pre-integrs"/>
    <property type="match status" value="1"/>
</dbReference>
<proteinExistence type="predicted"/>
<dbReference type="PANTHER" id="PTHR42648">
    <property type="entry name" value="TRANSPOSASE, PUTATIVE-RELATED"/>
    <property type="match status" value="1"/>
</dbReference>
<dbReference type="GO" id="GO:0003676">
    <property type="term" value="F:nucleic acid binding"/>
    <property type="evidence" value="ECO:0007669"/>
    <property type="project" value="InterPro"/>
</dbReference>
<dbReference type="InterPro" id="IPR039537">
    <property type="entry name" value="Retrotran_Ty1/copia-like"/>
</dbReference>
<dbReference type="InterPro" id="IPR057670">
    <property type="entry name" value="SH3_retrovirus"/>
</dbReference>
<keyword evidence="3" id="KW-0732">Signal</keyword>
<reference evidence="5" key="1">
    <citation type="journal article" date="2019" name="Sci. Rep.">
        <title>Draft genome of Tanacetum cinerariifolium, the natural source of mosquito coil.</title>
        <authorList>
            <person name="Yamashiro T."/>
            <person name="Shiraishi A."/>
            <person name="Satake H."/>
            <person name="Nakayama K."/>
        </authorList>
    </citation>
    <scope>NUCLEOTIDE SEQUENCE</scope>
</reference>
<dbReference type="GO" id="GO:0006508">
    <property type="term" value="P:proteolysis"/>
    <property type="evidence" value="ECO:0007669"/>
    <property type="project" value="UniProtKB-KW"/>
</dbReference>
<organism evidence="5">
    <name type="scientific">Tanacetum cinerariifolium</name>
    <name type="common">Dalmatian daisy</name>
    <name type="synonym">Chrysanthemum cinerariifolium</name>
    <dbReference type="NCBI Taxonomy" id="118510"/>
    <lineage>
        <taxon>Eukaryota</taxon>
        <taxon>Viridiplantae</taxon>
        <taxon>Streptophyta</taxon>
        <taxon>Embryophyta</taxon>
        <taxon>Tracheophyta</taxon>
        <taxon>Spermatophyta</taxon>
        <taxon>Magnoliopsida</taxon>
        <taxon>eudicotyledons</taxon>
        <taxon>Gunneridae</taxon>
        <taxon>Pentapetalae</taxon>
        <taxon>asterids</taxon>
        <taxon>campanulids</taxon>
        <taxon>Asterales</taxon>
        <taxon>Asteraceae</taxon>
        <taxon>Asteroideae</taxon>
        <taxon>Anthemideae</taxon>
        <taxon>Anthemidinae</taxon>
        <taxon>Tanacetum</taxon>
    </lineage>
</organism>
<feature type="domain" description="CCHC-type" evidence="4">
    <location>
        <begin position="205"/>
        <end position="219"/>
    </location>
</feature>
<dbReference type="AlphaFoldDB" id="A0A6L2LSN6"/>
<dbReference type="PANTHER" id="PTHR42648:SF32">
    <property type="entry name" value="RIBONUCLEASE H-LIKE DOMAIN, GAG-PRE-INTEGRASE DOMAIN PROTEIN-RELATED"/>
    <property type="match status" value="1"/>
</dbReference>
<dbReference type="SUPFAM" id="SSF57756">
    <property type="entry name" value="Retrovirus zinc finger-like domains"/>
    <property type="match status" value="1"/>
</dbReference>
<sequence>MEPNFSGSCTNMLIFSKALLFLWVKAIATACYTQNRSLFRKRHNKTSYVLLHNRKADLSYLYVFGALCYTTNDSEDLIKLKPKADIENLLQIVSAVQIVSAASIRVNTVSVKLILLLTPYSLSDKDLQELKDPQVPIAPTTAEQRLARKNELKAQVSAVASVFAASTKVFVSALPNVDTLSDTRTGRNLGANGPTLIGFDMSRVKCYNCYRRGHFARECSVMVLEAMIGAFRQKKNQPTMPSWHLPSKVLPVLIMRNIYAPKSDLVFHDAPTINETVPTAFIVSDSEDESDGEPMPPQKAPSFVQTTEHAKFSRPSVKTAEHLIVAVNLRKDIPKSTGYSNCRNRNACFVCNILTHLIKDCDYYEKKMVQKLVRNHAMRGNPQHYARMTNSNLQRHVVPTTVLTRSRLVPLNAARHVNATVAKTNVTRPRPSKIVVTKPHSPPRRTINLRPSPIHSNFPQKVTTVKAPQGNPQHALKDKGVIDSGCSRHMTGNMSCLSDFEEINGGYVAFGGNPKGGKITGKGKIRTGKLDFDDVYFVKELKFNLFSVLQMCNKKNNVLFINNECIVLSFDFKLPDDNHVLLRVHRENNTYNVDLKNIVPSKDLTCLFARATLDESKLWHRRLGHINFKTMNKLVKGNLVRGLPSNIFKNNHTCVTRRASNIEPFAKAVNTACYVQNRVLVTKPHNKTPYELLLGRTPGIGFMRHFGCLVTIRNTLDPLGKFDGRADEGFLVGYFVSSKAFRVFIGRTRIVQETLHINFLENQPNVTRSGPTWLFCIDTLIKSMNYQPVIAGNQPNPSAVQSSQQRHLFSSAGGTFFTSNGNFFWLWELITGSEYNALPGEDAFNHFFDLEC</sequence>
<keyword evidence="2" id="KW-0862">Zinc</keyword>
<evidence type="ECO:0000313" key="5">
    <source>
        <dbReference type="EMBL" id="GEU64816.1"/>
    </source>
</evidence>
<evidence type="ECO:0000256" key="2">
    <source>
        <dbReference type="PROSITE-ProRule" id="PRU00047"/>
    </source>
</evidence>
<feature type="signal peptide" evidence="3">
    <location>
        <begin position="1"/>
        <end position="28"/>
    </location>
</feature>
<dbReference type="InterPro" id="IPR001878">
    <property type="entry name" value="Znf_CCHC"/>
</dbReference>
<accession>A0A6L2LSN6</accession>
<dbReference type="GO" id="GO:0008233">
    <property type="term" value="F:peptidase activity"/>
    <property type="evidence" value="ECO:0007669"/>
    <property type="project" value="UniProtKB-KW"/>
</dbReference>
<keyword evidence="1" id="KW-0645">Protease</keyword>